<feature type="transmembrane region" description="Helical" evidence="1">
    <location>
        <begin position="87"/>
        <end position="108"/>
    </location>
</feature>
<dbReference type="Proteomes" id="UP000444721">
    <property type="component" value="Unassembled WGS sequence"/>
</dbReference>
<dbReference type="EMBL" id="VFQX01000029">
    <property type="protein sequence ID" value="KAF0978696.1"/>
    <property type="molecule type" value="Genomic_DNA"/>
</dbReference>
<dbReference type="GeneID" id="68109734"/>
<name>A0A6A5BTY9_NAEFO</name>
<evidence type="ECO:0000313" key="3">
    <source>
        <dbReference type="Proteomes" id="UP000444721"/>
    </source>
</evidence>
<dbReference type="VEuPathDB" id="AmoebaDB:NfTy_041100"/>
<proteinExistence type="predicted"/>
<keyword evidence="3" id="KW-1185">Reference proteome</keyword>
<organism evidence="2 3">
    <name type="scientific">Naegleria fowleri</name>
    <name type="common">Brain eating amoeba</name>
    <dbReference type="NCBI Taxonomy" id="5763"/>
    <lineage>
        <taxon>Eukaryota</taxon>
        <taxon>Discoba</taxon>
        <taxon>Heterolobosea</taxon>
        <taxon>Tetramitia</taxon>
        <taxon>Eutetramitia</taxon>
        <taxon>Vahlkampfiidae</taxon>
        <taxon>Naegleria</taxon>
    </lineage>
</organism>
<protein>
    <submittedName>
        <fullName evidence="2">Uncharacterized protein</fullName>
    </submittedName>
</protein>
<comment type="caution">
    <text evidence="2">The sequence shown here is derived from an EMBL/GenBank/DDBJ whole genome shotgun (WGS) entry which is preliminary data.</text>
</comment>
<sequence>MTPTSASSSLEGMPVVAAVNSPIAQQQAQQNVNNPAGSIYLSESAHNTATNTTSSDGFSIASHTLDIITKMIVSLEDRQVKKGWRLYFVYVLMYAHLIWTQMMVQPFVTINEDNMVPMFFKH</sequence>
<dbReference type="AlphaFoldDB" id="A0A6A5BTY9"/>
<keyword evidence="1" id="KW-0812">Transmembrane</keyword>
<dbReference type="RefSeq" id="XP_044563409.1">
    <property type="nucleotide sequence ID" value="XM_044705719.1"/>
</dbReference>
<dbReference type="VEuPathDB" id="AmoebaDB:FDP41_002516"/>
<keyword evidence="1" id="KW-1133">Transmembrane helix</keyword>
<evidence type="ECO:0000256" key="1">
    <source>
        <dbReference type="SAM" id="Phobius"/>
    </source>
</evidence>
<gene>
    <name evidence="2" type="ORF">FDP41_002516</name>
</gene>
<keyword evidence="1" id="KW-0472">Membrane</keyword>
<accession>A0A6A5BTY9</accession>
<reference evidence="2 3" key="1">
    <citation type="journal article" date="2019" name="Sci. Rep.">
        <title>Nanopore sequencing improves the draft genome of the human pathogenic amoeba Naegleria fowleri.</title>
        <authorList>
            <person name="Liechti N."/>
            <person name="Schurch N."/>
            <person name="Bruggmann R."/>
            <person name="Wittwer M."/>
        </authorList>
    </citation>
    <scope>NUCLEOTIDE SEQUENCE [LARGE SCALE GENOMIC DNA]</scope>
    <source>
        <strain evidence="2 3">ATCC 30894</strain>
    </source>
</reference>
<evidence type="ECO:0000313" key="2">
    <source>
        <dbReference type="EMBL" id="KAF0978696.1"/>
    </source>
</evidence>